<keyword evidence="4" id="KW-1185">Reference proteome</keyword>
<dbReference type="Proteomes" id="UP000253426">
    <property type="component" value="Unassembled WGS sequence"/>
</dbReference>
<dbReference type="PANTHER" id="PTHR22946:SF8">
    <property type="entry name" value="ACETYL XYLAN ESTERASE DOMAIN-CONTAINING PROTEIN"/>
    <property type="match status" value="1"/>
</dbReference>
<organism evidence="3 4">
    <name type="scientific">Roseimicrobium gellanilyticum</name>
    <dbReference type="NCBI Taxonomy" id="748857"/>
    <lineage>
        <taxon>Bacteria</taxon>
        <taxon>Pseudomonadati</taxon>
        <taxon>Verrucomicrobiota</taxon>
        <taxon>Verrucomicrobiia</taxon>
        <taxon>Verrucomicrobiales</taxon>
        <taxon>Verrucomicrobiaceae</taxon>
        <taxon>Roseimicrobium</taxon>
    </lineage>
</organism>
<comment type="caution">
    <text evidence="3">The sequence shown here is derived from an EMBL/GenBank/DDBJ whole genome shotgun (WGS) entry which is preliminary data.</text>
</comment>
<evidence type="ECO:0000259" key="2">
    <source>
        <dbReference type="Pfam" id="PF05448"/>
    </source>
</evidence>
<gene>
    <name evidence="3" type="ORF">DES53_11055</name>
</gene>
<feature type="chain" id="PRO_5016594473" evidence="1">
    <location>
        <begin position="37"/>
        <end position="706"/>
    </location>
</feature>
<feature type="domain" description="Acetyl xylan esterase" evidence="2">
    <location>
        <begin position="123"/>
        <end position="301"/>
    </location>
</feature>
<dbReference type="SUPFAM" id="SSF53474">
    <property type="entry name" value="alpha/beta-Hydrolases"/>
    <property type="match status" value="2"/>
</dbReference>
<reference evidence="3 4" key="1">
    <citation type="submission" date="2018-06" db="EMBL/GenBank/DDBJ databases">
        <title>Genomic Encyclopedia of Type Strains, Phase IV (KMG-IV): sequencing the most valuable type-strain genomes for metagenomic binning, comparative biology and taxonomic classification.</title>
        <authorList>
            <person name="Goeker M."/>
        </authorList>
    </citation>
    <scope>NUCLEOTIDE SEQUENCE [LARGE SCALE GENOMIC DNA]</scope>
    <source>
        <strain evidence="3 4">DSM 25532</strain>
    </source>
</reference>
<dbReference type="EMBL" id="QNRR01000010">
    <property type="protein sequence ID" value="RBP39032.1"/>
    <property type="molecule type" value="Genomic_DNA"/>
</dbReference>
<dbReference type="PANTHER" id="PTHR22946">
    <property type="entry name" value="DIENELACTONE HYDROLASE DOMAIN-CONTAINING PROTEIN-RELATED"/>
    <property type="match status" value="1"/>
</dbReference>
<evidence type="ECO:0000256" key="1">
    <source>
        <dbReference type="SAM" id="SignalP"/>
    </source>
</evidence>
<sequence>MTSRSPLDRRHFIQTAGSALLTMPLAQMGFSGSVMAADAAKPGAAGAAPALEPLNRFPRMLQEHLVDQLHEQEAKNAAVLASLKTKADAEAYVRSIRERIQKCFGPWPEKTPLNAKVMSTVERDTYRIENVIFESRPGFLVTANLYVPKGRKGKLPGVVGSCGHSTNGKAAEAYQSFAQGLARMGYVVLIFDPIGQGERSQYAPVQKGKGLAARYGIGVGEHIQAGNQQVLVGESLPAWRAWDGIRALDYLLSREEVDPKHVGITGNSGGGTMTTWLCGVDQRWTMAAPACFVTTFRRNAENELPADTEQCPFGVIAQGLDHADFLAALAPKPVVIVAQEKDFFDVRGSEEAFARLKHLYALLGAPENIKLHIGGDYHGYAKENREAMYQWFNKATGISRETTEPALTIEKDETLYCTPKGQVRDLQSRTVFSFTSEKAQALEKSRAKLEGEALKKAVTDVLHIPARLPENAPDYRVLRGSGSRRYPAKTHALYAVESEPGIHAIVTLLSEKPIISRPHADGKKAVLYVSHRSADAELRDEPLAAELLKSHADATFYACDVRGIGDSQPDTCGTDQFLKPYGSHYFYAAHGIMMDQPLLGRRVFDVMRVVQWLGSIGHKEVHLAGSGWGALPVTFAALLQDSVSKVTLKHALNSFTEVAGTEEYNWPYAALPPRVLSHFDLPQCYAVLQAKGLTTVEPWSAAQGMD</sequence>
<dbReference type="InterPro" id="IPR006311">
    <property type="entry name" value="TAT_signal"/>
</dbReference>
<protein>
    <submittedName>
        <fullName evidence="3">Acetyl xylan esterase AXE1</fullName>
    </submittedName>
</protein>
<evidence type="ECO:0000313" key="4">
    <source>
        <dbReference type="Proteomes" id="UP000253426"/>
    </source>
</evidence>
<dbReference type="Gene3D" id="3.40.50.1820">
    <property type="entry name" value="alpha/beta hydrolase"/>
    <property type="match status" value="2"/>
</dbReference>
<feature type="signal peptide" evidence="1">
    <location>
        <begin position="1"/>
        <end position="36"/>
    </location>
</feature>
<accession>A0A366H9U2</accession>
<dbReference type="InterPro" id="IPR008391">
    <property type="entry name" value="AXE1_dom"/>
</dbReference>
<dbReference type="RefSeq" id="WP_113960802.1">
    <property type="nucleotide sequence ID" value="NZ_QNRR01000010.1"/>
</dbReference>
<dbReference type="AlphaFoldDB" id="A0A366H9U2"/>
<dbReference type="OrthoDB" id="8183145at2"/>
<proteinExistence type="predicted"/>
<dbReference type="InterPro" id="IPR050261">
    <property type="entry name" value="FrsA_esterase"/>
</dbReference>
<name>A0A366H9U2_9BACT</name>
<dbReference type="PROSITE" id="PS51318">
    <property type="entry name" value="TAT"/>
    <property type="match status" value="1"/>
</dbReference>
<dbReference type="InterPro" id="IPR029058">
    <property type="entry name" value="AB_hydrolase_fold"/>
</dbReference>
<evidence type="ECO:0000313" key="3">
    <source>
        <dbReference type="EMBL" id="RBP39032.1"/>
    </source>
</evidence>
<keyword evidence="1" id="KW-0732">Signal</keyword>
<dbReference type="Pfam" id="PF05448">
    <property type="entry name" value="AXE1"/>
    <property type="match status" value="1"/>
</dbReference>